<name>A0A5B7SUR5_9FLAO</name>
<gene>
    <name evidence="2" type="ORF">FGM00_12620</name>
</gene>
<dbReference type="KEGG" id="asag:FGM00_12620"/>
<dbReference type="Gene3D" id="3.40.630.30">
    <property type="match status" value="1"/>
</dbReference>
<dbReference type="EMBL" id="CP040710">
    <property type="protein sequence ID" value="QCX00913.1"/>
    <property type="molecule type" value="Genomic_DNA"/>
</dbReference>
<dbReference type="Proteomes" id="UP000310017">
    <property type="component" value="Chromosome"/>
</dbReference>
<dbReference type="InterPro" id="IPR051531">
    <property type="entry name" value="N-acetyltransferase"/>
</dbReference>
<dbReference type="GO" id="GO:0016747">
    <property type="term" value="F:acyltransferase activity, transferring groups other than amino-acyl groups"/>
    <property type="evidence" value="ECO:0007669"/>
    <property type="project" value="InterPro"/>
</dbReference>
<keyword evidence="3" id="KW-1185">Reference proteome</keyword>
<keyword evidence="2" id="KW-0808">Transferase</keyword>
<reference evidence="2 3" key="1">
    <citation type="submission" date="2019-05" db="EMBL/GenBank/DDBJ databases">
        <title>Genome sequencing of F202Z8.</title>
        <authorList>
            <person name="Kwon Y.M."/>
        </authorList>
    </citation>
    <scope>NUCLEOTIDE SEQUENCE [LARGE SCALE GENOMIC DNA]</scope>
    <source>
        <strain evidence="2 3">F202Z8</strain>
    </source>
</reference>
<sequence>MAPITPDFILDYEESERLRFRRLLPSDFEAWLPFHQDPRSSQYWKGLPQDPKIACHEQFQRTFERYEKGLGGMNALICKATEAFVGMAGLLVQTVDDKQELEIAYSILPKYWKKGYATEAAIKCKAYAMANRLADSLISIIHIDNVPSQKVATNNGMVWDKTTTYRNNPVHIYRIRL</sequence>
<dbReference type="InterPro" id="IPR016181">
    <property type="entry name" value="Acyl_CoA_acyltransferase"/>
</dbReference>
<organism evidence="2 3">
    <name type="scientific">Aggregatimonas sangjinii</name>
    <dbReference type="NCBI Taxonomy" id="2583587"/>
    <lineage>
        <taxon>Bacteria</taxon>
        <taxon>Pseudomonadati</taxon>
        <taxon>Bacteroidota</taxon>
        <taxon>Flavobacteriia</taxon>
        <taxon>Flavobacteriales</taxon>
        <taxon>Flavobacteriaceae</taxon>
        <taxon>Aggregatimonas</taxon>
    </lineage>
</organism>
<dbReference type="OrthoDB" id="9788916at2"/>
<protein>
    <submittedName>
        <fullName evidence="2">GNAT family N-acetyltransferase</fullName>
    </submittedName>
</protein>
<dbReference type="Pfam" id="PF13302">
    <property type="entry name" value="Acetyltransf_3"/>
    <property type="match status" value="1"/>
</dbReference>
<dbReference type="AlphaFoldDB" id="A0A5B7SUR5"/>
<accession>A0A5B7SUR5</accession>
<dbReference type="PROSITE" id="PS51186">
    <property type="entry name" value="GNAT"/>
    <property type="match status" value="1"/>
</dbReference>
<dbReference type="PANTHER" id="PTHR43792:SF1">
    <property type="entry name" value="N-ACETYLTRANSFERASE DOMAIN-CONTAINING PROTEIN"/>
    <property type="match status" value="1"/>
</dbReference>
<evidence type="ECO:0000313" key="2">
    <source>
        <dbReference type="EMBL" id="QCX00913.1"/>
    </source>
</evidence>
<proteinExistence type="predicted"/>
<feature type="domain" description="N-acetyltransferase" evidence="1">
    <location>
        <begin position="18"/>
        <end position="177"/>
    </location>
</feature>
<dbReference type="SUPFAM" id="SSF55729">
    <property type="entry name" value="Acyl-CoA N-acyltransferases (Nat)"/>
    <property type="match status" value="1"/>
</dbReference>
<dbReference type="PANTHER" id="PTHR43792">
    <property type="entry name" value="GNAT FAMILY, PUTATIVE (AFU_ORTHOLOGUE AFUA_3G00765)-RELATED-RELATED"/>
    <property type="match status" value="1"/>
</dbReference>
<dbReference type="RefSeq" id="WP_138853256.1">
    <property type="nucleotide sequence ID" value="NZ_CP040710.1"/>
</dbReference>
<dbReference type="InterPro" id="IPR000182">
    <property type="entry name" value="GNAT_dom"/>
</dbReference>
<evidence type="ECO:0000313" key="3">
    <source>
        <dbReference type="Proteomes" id="UP000310017"/>
    </source>
</evidence>
<evidence type="ECO:0000259" key="1">
    <source>
        <dbReference type="PROSITE" id="PS51186"/>
    </source>
</evidence>